<comment type="caution">
    <text evidence="7">The sequence shown here is derived from an EMBL/GenBank/DDBJ whole genome shotgun (WGS) entry which is preliminary data.</text>
</comment>
<dbReference type="Pfam" id="PF04542">
    <property type="entry name" value="Sigma70_r2"/>
    <property type="match status" value="1"/>
</dbReference>
<feature type="domain" description="RNA polymerase sigma factor 70 region 4 type 2" evidence="6">
    <location>
        <begin position="193"/>
        <end position="241"/>
    </location>
</feature>
<dbReference type="Gene3D" id="1.10.1740.10">
    <property type="match status" value="1"/>
</dbReference>
<dbReference type="Pfam" id="PF08281">
    <property type="entry name" value="Sigma70_r4_2"/>
    <property type="match status" value="1"/>
</dbReference>
<keyword evidence="3" id="KW-0731">Sigma factor</keyword>
<evidence type="ECO:0000256" key="1">
    <source>
        <dbReference type="ARBA" id="ARBA00010641"/>
    </source>
</evidence>
<dbReference type="GO" id="GO:0006352">
    <property type="term" value="P:DNA-templated transcription initiation"/>
    <property type="evidence" value="ECO:0007669"/>
    <property type="project" value="InterPro"/>
</dbReference>
<dbReference type="PANTHER" id="PTHR43133">
    <property type="entry name" value="RNA POLYMERASE ECF-TYPE SIGMA FACTO"/>
    <property type="match status" value="1"/>
</dbReference>
<dbReference type="GO" id="GO:0003677">
    <property type="term" value="F:DNA binding"/>
    <property type="evidence" value="ECO:0007669"/>
    <property type="project" value="InterPro"/>
</dbReference>
<sequence>MRRVWTVRIHSSSCLKASRHGFALCQEAGRQAGKLGTGLKKTALLLIANQRITAKFLGYTVDFPPELKKKIAGSPKESQFLPTNRETPSILKEQFLLLIENHQGLIHKVCNMYCSSREDREDLFQEIVLQLWRSYPTFRGGSKVTTWMYRVALNNAITRVRKESKSERFAELGPEAFQVPSVEGDMGEEMAAMYGAIKKLSQVDQAIILLYLEDCSYREMAEVLGISESNVGVKLNRIKGQLRTLISKE</sequence>
<reference evidence="7 8" key="1">
    <citation type="submission" date="2019-07" db="EMBL/GenBank/DDBJ databases">
        <title>Rufibacter sp. nov., isolated from lake sediment.</title>
        <authorList>
            <person name="Qu J.-H."/>
        </authorList>
    </citation>
    <scope>NUCLEOTIDE SEQUENCE [LARGE SCALE GENOMIC DNA]</scope>
    <source>
        <strain evidence="7 8">NBS58-1</strain>
    </source>
</reference>
<dbReference type="NCBIfam" id="TIGR02937">
    <property type="entry name" value="sigma70-ECF"/>
    <property type="match status" value="1"/>
</dbReference>
<dbReference type="PANTHER" id="PTHR43133:SF45">
    <property type="entry name" value="RNA POLYMERASE ECF-TYPE SIGMA FACTOR"/>
    <property type="match status" value="1"/>
</dbReference>
<evidence type="ECO:0000259" key="5">
    <source>
        <dbReference type="Pfam" id="PF04542"/>
    </source>
</evidence>
<evidence type="ECO:0000259" key="6">
    <source>
        <dbReference type="Pfam" id="PF08281"/>
    </source>
</evidence>
<dbReference type="AlphaFoldDB" id="A0A5B6TB14"/>
<dbReference type="InterPro" id="IPR036388">
    <property type="entry name" value="WH-like_DNA-bd_sf"/>
</dbReference>
<dbReference type="OrthoDB" id="9780326at2"/>
<dbReference type="GO" id="GO:0016987">
    <property type="term" value="F:sigma factor activity"/>
    <property type="evidence" value="ECO:0007669"/>
    <property type="project" value="UniProtKB-KW"/>
</dbReference>
<keyword evidence="8" id="KW-1185">Reference proteome</keyword>
<evidence type="ECO:0000256" key="3">
    <source>
        <dbReference type="ARBA" id="ARBA00023082"/>
    </source>
</evidence>
<dbReference type="InterPro" id="IPR013325">
    <property type="entry name" value="RNA_pol_sigma_r2"/>
</dbReference>
<evidence type="ECO:0000313" key="8">
    <source>
        <dbReference type="Proteomes" id="UP000324133"/>
    </source>
</evidence>
<dbReference type="EMBL" id="VKKY01000002">
    <property type="protein sequence ID" value="KAA3437659.1"/>
    <property type="molecule type" value="Genomic_DNA"/>
</dbReference>
<dbReference type="Proteomes" id="UP000324133">
    <property type="component" value="Unassembled WGS sequence"/>
</dbReference>
<gene>
    <name evidence="7" type="ORF">FOA19_10150</name>
</gene>
<dbReference type="SUPFAM" id="SSF88946">
    <property type="entry name" value="Sigma2 domain of RNA polymerase sigma factors"/>
    <property type="match status" value="1"/>
</dbReference>
<dbReference type="InterPro" id="IPR007627">
    <property type="entry name" value="RNA_pol_sigma70_r2"/>
</dbReference>
<comment type="similarity">
    <text evidence="1">Belongs to the sigma-70 factor family. ECF subfamily.</text>
</comment>
<proteinExistence type="inferred from homology"/>
<protein>
    <submittedName>
        <fullName evidence="7">Sigma-70 family RNA polymerase sigma factor</fullName>
    </submittedName>
</protein>
<keyword evidence="4" id="KW-0804">Transcription</keyword>
<evidence type="ECO:0000256" key="2">
    <source>
        <dbReference type="ARBA" id="ARBA00023015"/>
    </source>
</evidence>
<feature type="domain" description="RNA polymerase sigma-70 region 2" evidence="5">
    <location>
        <begin position="98"/>
        <end position="165"/>
    </location>
</feature>
<evidence type="ECO:0000313" key="7">
    <source>
        <dbReference type="EMBL" id="KAA3437659.1"/>
    </source>
</evidence>
<dbReference type="InterPro" id="IPR014284">
    <property type="entry name" value="RNA_pol_sigma-70_dom"/>
</dbReference>
<dbReference type="SUPFAM" id="SSF88659">
    <property type="entry name" value="Sigma3 and sigma4 domains of RNA polymerase sigma factors"/>
    <property type="match status" value="1"/>
</dbReference>
<organism evidence="7 8">
    <name type="scientific">Rufibacter hautae</name>
    <dbReference type="NCBI Taxonomy" id="2595005"/>
    <lineage>
        <taxon>Bacteria</taxon>
        <taxon>Pseudomonadati</taxon>
        <taxon>Bacteroidota</taxon>
        <taxon>Cytophagia</taxon>
        <taxon>Cytophagales</taxon>
        <taxon>Hymenobacteraceae</taxon>
        <taxon>Rufibacter</taxon>
    </lineage>
</organism>
<dbReference type="InterPro" id="IPR039425">
    <property type="entry name" value="RNA_pol_sigma-70-like"/>
</dbReference>
<dbReference type="InterPro" id="IPR013249">
    <property type="entry name" value="RNA_pol_sigma70_r4_t2"/>
</dbReference>
<evidence type="ECO:0000256" key="4">
    <source>
        <dbReference type="ARBA" id="ARBA00023163"/>
    </source>
</evidence>
<accession>A0A5B6TB14</accession>
<keyword evidence="2" id="KW-0805">Transcription regulation</keyword>
<dbReference type="InterPro" id="IPR013324">
    <property type="entry name" value="RNA_pol_sigma_r3/r4-like"/>
</dbReference>
<name>A0A5B6TB14_9BACT</name>
<dbReference type="Gene3D" id="1.10.10.10">
    <property type="entry name" value="Winged helix-like DNA-binding domain superfamily/Winged helix DNA-binding domain"/>
    <property type="match status" value="1"/>
</dbReference>